<sequence length="529" mass="56664">MSSSTGEAAEQAATPPAAVPEAVPEAAPAAPPLRDAVLSGRFFGAAHGQIAEALAGFIAGAEARPLASWFGPTAAARLAADRDALRGAIDRDIAAIDASISAQLDAVLHADRLSRLEGSWRGLAWLVDGIEPAARVKVRILNVSWSEICRDLERAAEFDQSHLFRRIYEDEFGTPGGEPFGMVVVDHEVRHRRMPGYATDDVAALSLLAGVAAAAFAPMVLAASPTLLEVGGFDELATVHDPAASFRGTEHARWRGLSSREDMRFLALTLPRVLARSPWPDDPARADGFRYCEYAPDVASRVWTTAGYAFAFAVVRAYANHGWPADVRGTETDQRNGGLVDELPAEAFSPEPRSVWVRPSLDVVLTDRQERSLVEAGLMPLSALPFGEQAMFGAVRSLQAPAQFNGANAAAANANARISAQLNSMLCVSRFAHYLKMKGREMVGSFQRAEDIESRLQAWLSSYVNAGTGASQDALARFPLVSARVLVKERAGKPGVFGCVIHLQPQFQLDDVSATFRLVTDIVAPGAKA</sequence>
<dbReference type="PANTHER" id="PTHR35565">
    <property type="entry name" value="CYTOPLASMIC PROTEIN-RELATED"/>
    <property type="match status" value="1"/>
</dbReference>
<keyword evidence="2" id="KW-0812">Transmembrane</keyword>
<feature type="domain" description="TssC1 N-terminal" evidence="3">
    <location>
        <begin position="90"/>
        <end position="399"/>
    </location>
</feature>
<dbReference type="InterPro" id="IPR010269">
    <property type="entry name" value="T6SS_TssC-like"/>
</dbReference>
<dbReference type="Pfam" id="PF05943">
    <property type="entry name" value="VipB"/>
    <property type="match status" value="1"/>
</dbReference>
<accession>A0AA42CES0</accession>
<protein>
    <submittedName>
        <fullName evidence="5">Type VI secretion system contractile sheath large subunit</fullName>
    </submittedName>
</protein>
<dbReference type="Pfam" id="PF18945">
    <property type="entry name" value="VipB_2"/>
    <property type="match status" value="1"/>
</dbReference>
<evidence type="ECO:0000256" key="2">
    <source>
        <dbReference type="SAM" id="Phobius"/>
    </source>
</evidence>
<keyword evidence="2" id="KW-0472">Membrane</keyword>
<dbReference type="Proteomes" id="UP001165679">
    <property type="component" value="Unassembled WGS sequence"/>
</dbReference>
<dbReference type="EMBL" id="JAPDNT010000002">
    <property type="protein sequence ID" value="MCW3473896.1"/>
    <property type="molecule type" value="Genomic_DNA"/>
</dbReference>
<comment type="caution">
    <text evidence="5">The sequence shown here is derived from an EMBL/GenBank/DDBJ whole genome shotgun (WGS) entry which is preliminary data.</text>
</comment>
<name>A0AA42CES0_9PROT</name>
<feature type="domain" description="TssC1 C-terminal" evidence="4">
    <location>
        <begin position="412"/>
        <end position="522"/>
    </location>
</feature>
<dbReference type="InterPro" id="IPR044031">
    <property type="entry name" value="TssC1_N"/>
</dbReference>
<dbReference type="NCBIfam" id="TIGR03355">
    <property type="entry name" value="VI_chp_2"/>
    <property type="match status" value="1"/>
</dbReference>
<dbReference type="InterPro" id="IPR044032">
    <property type="entry name" value="TssC1_C"/>
</dbReference>
<evidence type="ECO:0000259" key="3">
    <source>
        <dbReference type="Pfam" id="PF05943"/>
    </source>
</evidence>
<keyword evidence="2" id="KW-1133">Transmembrane helix</keyword>
<evidence type="ECO:0000313" key="5">
    <source>
        <dbReference type="EMBL" id="MCW3473896.1"/>
    </source>
</evidence>
<evidence type="ECO:0000313" key="6">
    <source>
        <dbReference type="Proteomes" id="UP001165679"/>
    </source>
</evidence>
<evidence type="ECO:0000259" key="4">
    <source>
        <dbReference type="Pfam" id="PF18945"/>
    </source>
</evidence>
<organism evidence="5 6">
    <name type="scientific">Limobrevibacterium gyesilva</name>
    <dbReference type="NCBI Taxonomy" id="2991712"/>
    <lineage>
        <taxon>Bacteria</taxon>
        <taxon>Pseudomonadati</taxon>
        <taxon>Pseudomonadota</taxon>
        <taxon>Alphaproteobacteria</taxon>
        <taxon>Acetobacterales</taxon>
        <taxon>Acetobacteraceae</taxon>
        <taxon>Limobrevibacterium</taxon>
    </lineage>
</organism>
<dbReference type="AlphaFoldDB" id="A0AA42CES0"/>
<feature type="region of interest" description="Disordered" evidence="1">
    <location>
        <begin position="1"/>
        <end position="26"/>
    </location>
</feature>
<keyword evidence="6" id="KW-1185">Reference proteome</keyword>
<dbReference type="RefSeq" id="WP_264712514.1">
    <property type="nucleotide sequence ID" value="NZ_JAPDNT010000002.1"/>
</dbReference>
<gene>
    <name evidence="5" type="primary">tssC</name>
    <name evidence="5" type="ORF">OL599_04835</name>
</gene>
<reference evidence="5" key="1">
    <citation type="submission" date="2022-09" db="EMBL/GenBank/DDBJ databases">
        <title>Rhodovastum sp. nov. RN2-1 isolated from soil in Seongnam, South Korea.</title>
        <authorList>
            <person name="Le N.T."/>
        </authorList>
    </citation>
    <scope>NUCLEOTIDE SEQUENCE</scope>
    <source>
        <strain evidence="5">RN2-1</strain>
    </source>
</reference>
<feature type="compositionally biased region" description="Low complexity" evidence="1">
    <location>
        <begin position="7"/>
        <end position="26"/>
    </location>
</feature>
<dbReference type="PANTHER" id="PTHR35565:SF3">
    <property type="entry name" value="TYPE VI SECRETION SYSTEM SHEATH PROTEIN TSSC1"/>
    <property type="match status" value="1"/>
</dbReference>
<evidence type="ECO:0000256" key="1">
    <source>
        <dbReference type="SAM" id="MobiDB-lite"/>
    </source>
</evidence>
<feature type="transmembrane region" description="Helical" evidence="2">
    <location>
        <begin position="202"/>
        <end position="221"/>
    </location>
</feature>
<reference evidence="5" key="2">
    <citation type="submission" date="2022-10" db="EMBL/GenBank/DDBJ databases">
        <authorList>
            <person name="Trinh H.N."/>
        </authorList>
    </citation>
    <scope>NUCLEOTIDE SEQUENCE</scope>
    <source>
        <strain evidence="5">RN2-1</strain>
    </source>
</reference>
<proteinExistence type="predicted"/>